<feature type="transmembrane region" description="Helical" evidence="5">
    <location>
        <begin position="122"/>
        <end position="148"/>
    </location>
</feature>
<evidence type="ECO:0000256" key="1">
    <source>
        <dbReference type="ARBA" id="ARBA00004141"/>
    </source>
</evidence>
<keyword evidence="3 5" id="KW-1133">Transmembrane helix</keyword>
<evidence type="ECO:0000313" key="7">
    <source>
        <dbReference type="Proteomes" id="UP000181997"/>
    </source>
</evidence>
<comment type="subcellular location">
    <subcellularLocation>
        <location evidence="1">Membrane</location>
        <topology evidence="1">Multi-pass membrane protein</topology>
    </subcellularLocation>
</comment>
<organism evidence="6 7">
    <name type="scientific">[Bacillus] enclensis</name>
    <dbReference type="NCBI Taxonomy" id="1402860"/>
    <lineage>
        <taxon>Bacteria</taxon>
        <taxon>Bacillati</taxon>
        <taxon>Bacillota</taxon>
        <taxon>Bacilli</taxon>
        <taxon>Bacillales</taxon>
        <taxon>Bacillaceae</taxon>
        <taxon>Rossellomorea</taxon>
    </lineage>
</organism>
<dbReference type="Gene3D" id="1.20.120.1630">
    <property type="match status" value="1"/>
</dbReference>
<dbReference type="InterPro" id="IPR052527">
    <property type="entry name" value="Metal_cation-efflux_comp"/>
</dbReference>
<dbReference type="PANTHER" id="PTHR43847">
    <property type="entry name" value="BLL3993 PROTEIN"/>
    <property type="match status" value="1"/>
</dbReference>
<reference evidence="7" key="1">
    <citation type="submission" date="2016-08" db="EMBL/GenBank/DDBJ databases">
        <authorList>
            <person name="Varghese N."/>
            <person name="Submissions Spin"/>
        </authorList>
    </citation>
    <scope>NUCLEOTIDE SEQUENCE [LARGE SCALE GENOMIC DNA]</scope>
    <source>
        <strain evidence="7">SGD-1123</strain>
    </source>
</reference>
<keyword evidence="4 5" id="KW-0472">Membrane</keyword>
<keyword evidence="7" id="KW-1185">Reference proteome</keyword>
<dbReference type="Proteomes" id="UP000181997">
    <property type="component" value="Unassembled WGS sequence"/>
</dbReference>
<dbReference type="EMBL" id="FMAU01000001">
    <property type="protein sequence ID" value="SCB83483.1"/>
    <property type="molecule type" value="Genomic_DNA"/>
</dbReference>
<evidence type="ECO:0000313" key="6">
    <source>
        <dbReference type="EMBL" id="SCB83483.1"/>
    </source>
</evidence>
<keyword evidence="2 5" id="KW-0812">Transmembrane</keyword>
<evidence type="ECO:0000256" key="2">
    <source>
        <dbReference type="ARBA" id="ARBA00022692"/>
    </source>
</evidence>
<dbReference type="GO" id="GO:0016020">
    <property type="term" value="C:membrane"/>
    <property type="evidence" value="ECO:0007669"/>
    <property type="project" value="UniProtKB-SubCell"/>
</dbReference>
<protein>
    <submittedName>
        <fullName evidence="6">15-methylpalmitoyl-4-hydroxy-2-pyrone 4-O-methyltransferase</fullName>
    </submittedName>
</protein>
<evidence type="ECO:0000256" key="5">
    <source>
        <dbReference type="SAM" id="Phobius"/>
    </source>
</evidence>
<gene>
    <name evidence="6" type="ORF">GA0061094_0824</name>
</gene>
<sequence length="188" mass="21886">MIFFILFFLVLAVQRVVELIIARKNEKWMKKRGAKEYGQNHYRAMVMIHTAFFASLLIEAGIFHSGIHPQWKYLLAGFILTQAGRIWVISSLGRYWNTKIIVLPDTEVVATGPYKFFRHPNYLIVTVELAIIPLLFNAYWTLIIFAVLNQLILLTRIPVEEEALTRQTNYKHVHLSTPGWIGTEKKEK</sequence>
<dbReference type="InterPro" id="IPR007269">
    <property type="entry name" value="ICMT_MeTrfase"/>
</dbReference>
<keyword evidence="6" id="KW-0808">Transferase</keyword>
<dbReference type="Pfam" id="PF04140">
    <property type="entry name" value="ICMT"/>
    <property type="match status" value="1"/>
</dbReference>
<dbReference type="GO" id="GO:0032259">
    <property type="term" value="P:methylation"/>
    <property type="evidence" value="ECO:0007669"/>
    <property type="project" value="UniProtKB-KW"/>
</dbReference>
<proteinExistence type="predicted"/>
<evidence type="ECO:0000256" key="3">
    <source>
        <dbReference type="ARBA" id="ARBA00022989"/>
    </source>
</evidence>
<name>A0A1C3ZMC0_9BACI</name>
<accession>A0A1C3ZMC0</accession>
<dbReference type="AlphaFoldDB" id="A0A1C3ZMC0"/>
<dbReference type="GO" id="GO:0004671">
    <property type="term" value="F:protein C-terminal S-isoprenylcysteine carboxyl O-methyltransferase activity"/>
    <property type="evidence" value="ECO:0007669"/>
    <property type="project" value="InterPro"/>
</dbReference>
<feature type="transmembrane region" description="Helical" evidence="5">
    <location>
        <begin position="42"/>
        <end position="62"/>
    </location>
</feature>
<dbReference type="RefSeq" id="WP_336433362.1">
    <property type="nucleotide sequence ID" value="NZ_FMAU01000001.1"/>
</dbReference>
<keyword evidence="6" id="KW-0489">Methyltransferase</keyword>
<dbReference type="PANTHER" id="PTHR43847:SF1">
    <property type="entry name" value="BLL3993 PROTEIN"/>
    <property type="match status" value="1"/>
</dbReference>
<evidence type="ECO:0000256" key="4">
    <source>
        <dbReference type="ARBA" id="ARBA00023136"/>
    </source>
</evidence>